<evidence type="ECO:0000313" key="1">
    <source>
        <dbReference type="EMBL" id="GBN48799.1"/>
    </source>
</evidence>
<gene>
    <name evidence="1" type="ORF">AVEN_225724_1</name>
</gene>
<dbReference type="EMBL" id="BGPR01010936">
    <property type="protein sequence ID" value="GBN48799.1"/>
    <property type="molecule type" value="Genomic_DNA"/>
</dbReference>
<sequence length="85" mass="9454">MLTYTRSVAFCPSLGFDIGGSQVRNSILQKIYLKYGSACRQPNVLTWKFRAGMLPLVSSSSFKHGSKLRVLLQSNSLVASKWDVI</sequence>
<dbReference type="Proteomes" id="UP000499080">
    <property type="component" value="Unassembled WGS sequence"/>
</dbReference>
<accession>A0A4Y2PCK6</accession>
<proteinExistence type="predicted"/>
<name>A0A4Y2PCK6_ARAVE</name>
<protein>
    <submittedName>
        <fullName evidence="1">Uncharacterized protein</fullName>
    </submittedName>
</protein>
<dbReference type="AlphaFoldDB" id="A0A4Y2PCK6"/>
<keyword evidence="2" id="KW-1185">Reference proteome</keyword>
<reference evidence="1 2" key="1">
    <citation type="journal article" date="2019" name="Sci. Rep.">
        <title>Orb-weaving spider Araneus ventricosus genome elucidates the spidroin gene catalogue.</title>
        <authorList>
            <person name="Kono N."/>
            <person name="Nakamura H."/>
            <person name="Ohtoshi R."/>
            <person name="Moran D.A.P."/>
            <person name="Shinohara A."/>
            <person name="Yoshida Y."/>
            <person name="Fujiwara M."/>
            <person name="Mori M."/>
            <person name="Tomita M."/>
            <person name="Arakawa K."/>
        </authorList>
    </citation>
    <scope>NUCLEOTIDE SEQUENCE [LARGE SCALE GENOMIC DNA]</scope>
</reference>
<organism evidence="1 2">
    <name type="scientific">Araneus ventricosus</name>
    <name type="common">Orbweaver spider</name>
    <name type="synonym">Epeira ventricosa</name>
    <dbReference type="NCBI Taxonomy" id="182803"/>
    <lineage>
        <taxon>Eukaryota</taxon>
        <taxon>Metazoa</taxon>
        <taxon>Ecdysozoa</taxon>
        <taxon>Arthropoda</taxon>
        <taxon>Chelicerata</taxon>
        <taxon>Arachnida</taxon>
        <taxon>Araneae</taxon>
        <taxon>Araneomorphae</taxon>
        <taxon>Entelegynae</taxon>
        <taxon>Araneoidea</taxon>
        <taxon>Araneidae</taxon>
        <taxon>Araneus</taxon>
    </lineage>
</organism>
<evidence type="ECO:0000313" key="2">
    <source>
        <dbReference type="Proteomes" id="UP000499080"/>
    </source>
</evidence>
<comment type="caution">
    <text evidence="1">The sequence shown here is derived from an EMBL/GenBank/DDBJ whole genome shotgun (WGS) entry which is preliminary data.</text>
</comment>